<dbReference type="Gene3D" id="3.80.10.10">
    <property type="entry name" value="Ribonuclease Inhibitor"/>
    <property type="match status" value="2"/>
</dbReference>
<dbReference type="InterPro" id="IPR000719">
    <property type="entry name" value="Prot_kinase_dom"/>
</dbReference>
<feature type="region of interest" description="Disordered" evidence="12">
    <location>
        <begin position="227"/>
        <end position="256"/>
    </location>
</feature>
<dbReference type="InterPro" id="IPR017441">
    <property type="entry name" value="Protein_kinase_ATP_BS"/>
</dbReference>
<dbReference type="InterPro" id="IPR013210">
    <property type="entry name" value="LRR_N_plant-typ"/>
</dbReference>
<feature type="chain" id="PRO_5043336857" description="Protein kinase domain-containing protein" evidence="14">
    <location>
        <begin position="23"/>
        <end position="649"/>
    </location>
</feature>
<reference evidence="16" key="1">
    <citation type="submission" date="2022-08" db="EMBL/GenBank/DDBJ databases">
        <authorList>
            <person name="Gutierrez-Valencia J."/>
        </authorList>
    </citation>
    <scope>NUCLEOTIDE SEQUENCE</scope>
</reference>
<dbReference type="Gene3D" id="1.10.510.10">
    <property type="entry name" value="Transferase(Phosphotransferase) domain 1"/>
    <property type="match status" value="1"/>
</dbReference>
<evidence type="ECO:0000256" key="10">
    <source>
        <dbReference type="ARBA" id="ARBA00038043"/>
    </source>
</evidence>
<proteinExistence type="inferred from homology"/>
<keyword evidence="9 13" id="KW-0472">Membrane</keyword>
<evidence type="ECO:0000259" key="15">
    <source>
        <dbReference type="PROSITE" id="PS50011"/>
    </source>
</evidence>
<evidence type="ECO:0000256" key="3">
    <source>
        <dbReference type="ARBA" id="ARBA00022512"/>
    </source>
</evidence>
<dbReference type="EMBL" id="CAMGYJ010000004">
    <property type="protein sequence ID" value="CAI0398782.1"/>
    <property type="molecule type" value="Genomic_DNA"/>
</dbReference>
<dbReference type="AlphaFoldDB" id="A0AAV0IPN2"/>
<keyword evidence="4" id="KW-0433">Leucine-rich repeat</keyword>
<keyword evidence="17" id="KW-1185">Reference proteome</keyword>
<dbReference type="SUPFAM" id="SSF56112">
    <property type="entry name" value="Protein kinase-like (PK-like)"/>
    <property type="match status" value="1"/>
</dbReference>
<keyword evidence="11" id="KW-0067">ATP-binding</keyword>
<dbReference type="Pfam" id="PF08263">
    <property type="entry name" value="LRRNT_2"/>
    <property type="match status" value="1"/>
</dbReference>
<feature type="compositionally biased region" description="Pro residues" evidence="12">
    <location>
        <begin position="228"/>
        <end position="247"/>
    </location>
</feature>
<name>A0AAV0IPN2_9ROSI</name>
<dbReference type="SUPFAM" id="SSF52058">
    <property type="entry name" value="L domain-like"/>
    <property type="match status" value="1"/>
</dbReference>
<dbReference type="InterPro" id="IPR032675">
    <property type="entry name" value="LRR_dom_sf"/>
</dbReference>
<keyword evidence="11" id="KW-0547">Nucleotide-binding</keyword>
<feature type="region of interest" description="Disordered" evidence="12">
    <location>
        <begin position="287"/>
        <end position="346"/>
    </location>
</feature>
<organism evidence="16 17">
    <name type="scientific">Linum tenue</name>
    <dbReference type="NCBI Taxonomy" id="586396"/>
    <lineage>
        <taxon>Eukaryota</taxon>
        <taxon>Viridiplantae</taxon>
        <taxon>Streptophyta</taxon>
        <taxon>Embryophyta</taxon>
        <taxon>Tracheophyta</taxon>
        <taxon>Spermatophyta</taxon>
        <taxon>Magnoliopsida</taxon>
        <taxon>eudicotyledons</taxon>
        <taxon>Gunneridae</taxon>
        <taxon>Pentapetalae</taxon>
        <taxon>rosids</taxon>
        <taxon>fabids</taxon>
        <taxon>Malpighiales</taxon>
        <taxon>Linaceae</taxon>
        <taxon>Linum</taxon>
    </lineage>
</organism>
<evidence type="ECO:0000256" key="5">
    <source>
        <dbReference type="ARBA" id="ARBA00022692"/>
    </source>
</evidence>
<feature type="binding site" evidence="11">
    <location>
        <position position="406"/>
    </location>
    <ligand>
        <name>ATP</name>
        <dbReference type="ChEBI" id="CHEBI:30616"/>
    </ligand>
</feature>
<evidence type="ECO:0000256" key="9">
    <source>
        <dbReference type="ARBA" id="ARBA00023136"/>
    </source>
</evidence>
<accession>A0AAV0IPN2</accession>
<comment type="subcellular location">
    <subcellularLocation>
        <location evidence="2">Membrane</location>
    </subcellularLocation>
    <subcellularLocation>
        <location evidence="1">Secreted</location>
        <location evidence="1">Cell wall</location>
    </subcellularLocation>
</comment>
<keyword evidence="5 13" id="KW-0812">Transmembrane</keyword>
<dbReference type="PROSITE" id="PS00107">
    <property type="entry name" value="PROTEIN_KINASE_ATP"/>
    <property type="match status" value="1"/>
</dbReference>
<dbReference type="PROSITE" id="PS50011">
    <property type="entry name" value="PROTEIN_KINASE_DOM"/>
    <property type="match status" value="1"/>
</dbReference>
<dbReference type="PANTHER" id="PTHR48007">
    <property type="entry name" value="LEUCINE-RICH REPEAT RECEPTOR-LIKE PROTEIN KINASE PXC1"/>
    <property type="match status" value="1"/>
</dbReference>
<feature type="compositionally biased region" description="Low complexity" evidence="12">
    <location>
        <begin position="310"/>
        <end position="335"/>
    </location>
</feature>
<evidence type="ECO:0000313" key="16">
    <source>
        <dbReference type="EMBL" id="CAI0398782.1"/>
    </source>
</evidence>
<evidence type="ECO:0000256" key="2">
    <source>
        <dbReference type="ARBA" id="ARBA00004370"/>
    </source>
</evidence>
<protein>
    <recommendedName>
        <fullName evidence="15">Protein kinase domain-containing protein</fullName>
    </recommendedName>
</protein>
<keyword evidence="7" id="KW-0677">Repeat</keyword>
<dbReference type="Proteomes" id="UP001154282">
    <property type="component" value="Unassembled WGS sequence"/>
</dbReference>
<evidence type="ECO:0000313" key="17">
    <source>
        <dbReference type="Proteomes" id="UP001154282"/>
    </source>
</evidence>
<dbReference type="InterPro" id="IPR011009">
    <property type="entry name" value="Kinase-like_dom_sf"/>
</dbReference>
<sequence>MDGISIWVLLISTSFFIPSSISESEDVRTSLIQFITNLSNGTFPPSPSSGWNSTSDPCTANWTGVECDKPNSQVKKIILDGFNLTGNFDSASLCSAPALAVLSLNGNLIAGSLPDQIGDCRRLTHLYLNGNRFSGPVPSTVSRLNNLKRFEISNNGFSGQLPDLTRVSGLIAFVADGNQFTGGIPLGFDFTNLERFNVSNNILSGPIPDVDGKFGITSFSGNADLCGPPLPNSCPESESPPPSPSAPPSSSKRDKNRTRDQILIFSGYILLGLVVVSFIVAKTIRKKNQKNRVKSGGRRGGGRNRESSTTRETSGSASTSKSTSSEGKSKATTTAGNSRSEMRSEYSITSADSGAAAASFEVLSNPLVKGLKFNDLLKAPAELLGKGKHGSVYKVVLDNGAAIAVKRTKDWGISCEDFSRRIKRIDKVKHPRVLNPLAFYCSDQEKLLVYEYQPNASLFMLLHGAHSGQVLDWGSRLVIASCVAEALAFVHRELQEDGIAHGNLKSTNILFNKELEPCISEYGLMVAEDPDQGTTKSGSQQKPYSSFKVDVYWFGVLLLEMLTGKLVQNNGHDLAKWVHSVVREEWTVEVFDRALTSEGANEERMVNLLQVALKCITPAANERPNMGQIAGLVHAIREEEDRSIIVSEG</sequence>
<dbReference type="GO" id="GO:0005524">
    <property type="term" value="F:ATP binding"/>
    <property type="evidence" value="ECO:0007669"/>
    <property type="project" value="UniProtKB-UniRule"/>
</dbReference>
<comment type="similarity">
    <text evidence="10">Belongs to the polygalacturonase-inhibiting protein family.</text>
</comment>
<gene>
    <name evidence="16" type="ORF">LITE_LOCUS10033</name>
</gene>
<evidence type="ECO:0000256" key="1">
    <source>
        <dbReference type="ARBA" id="ARBA00004191"/>
    </source>
</evidence>
<dbReference type="GO" id="GO:0004672">
    <property type="term" value="F:protein kinase activity"/>
    <property type="evidence" value="ECO:0007669"/>
    <property type="project" value="InterPro"/>
</dbReference>
<dbReference type="Pfam" id="PF00560">
    <property type="entry name" value="LRR_1"/>
    <property type="match status" value="1"/>
</dbReference>
<keyword evidence="3" id="KW-0964">Secreted</keyword>
<feature type="domain" description="Protein kinase" evidence="15">
    <location>
        <begin position="378"/>
        <end position="637"/>
    </location>
</feature>
<keyword evidence="8 13" id="KW-1133">Transmembrane helix</keyword>
<dbReference type="InterPro" id="IPR046959">
    <property type="entry name" value="PRK1-6/SRF4-like"/>
</dbReference>
<feature type="signal peptide" evidence="14">
    <location>
        <begin position="1"/>
        <end position="22"/>
    </location>
</feature>
<evidence type="ECO:0000256" key="4">
    <source>
        <dbReference type="ARBA" id="ARBA00022614"/>
    </source>
</evidence>
<keyword evidence="6 14" id="KW-0732">Signal</keyword>
<evidence type="ECO:0000256" key="14">
    <source>
        <dbReference type="SAM" id="SignalP"/>
    </source>
</evidence>
<comment type="caution">
    <text evidence="16">The sequence shown here is derived from an EMBL/GenBank/DDBJ whole genome shotgun (WGS) entry which is preliminary data.</text>
</comment>
<evidence type="ECO:0000256" key="7">
    <source>
        <dbReference type="ARBA" id="ARBA00022737"/>
    </source>
</evidence>
<keyword evidence="3" id="KW-0134">Cell wall</keyword>
<evidence type="ECO:0000256" key="6">
    <source>
        <dbReference type="ARBA" id="ARBA00022729"/>
    </source>
</evidence>
<feature type="transmembrane region" description="Helical" evidence="13">
    <location>
        <begin position="262"/>
        <end position="284"/>
    </location>
</feature>
<feature type="compositionally biased region" description="Basic residues" evidence="12">
    <location>
        <begin position="287"/>
        <end position="302"/>
    </location>
</feature>
<dbReference type="InterPro" id="IPR001611">
    <property type="entry name" value="Leu-rich_rpt"/>
</dbReference>
<evidence type="ECO:0000256" key="13">
    <source>
        <dbReference type="SAM" id="Phobius"/>
    </source>
</evidence>
<dbReference type="PANTHER" id="PTHR48007:SF79">
    <property type="entry name" value="(WILD MALAYSIAN BANANA) HYPOTHETICAL PROTEIN"/>
    <property type="match status" value="1"/>
</dbReference>
<dbReference type="Gene3D" id="3.30.200.20">
    <property type="entry name" value="Phosphorylase Kinase, domain 1"/>
    <property type="match status" value="1"/>
</dbReference>
<evidence type="ECO:0000256" key="12">
    <source>
        <dbReference type="SAM" id="MobiDB-lite"/>
    </source>
</evidence>
<dbReference type="FunFam" id="3.80.10.10:FF:000400">
    <property type="entry name" value="Nuclear pore complex protein NUP107"/>
    <property type="match status" value="1"/>
</dbReference>
<dbReference type="Pfam" id="PF00069">
    <property type="entry name" value="Pkinase"/>
    <property type="match status" value="1"/>
</dbReference>
<evidence type="ECO:0000256" key="11">
    <source>
        <dbReference type="PROSITE-ProRule" id="PRU10141"/>
    </source>
</evidence>
<dbReference type="GO" id="GO:0016020">
    <property type="term" value="C:membrane"/>
    <property type="evidence" value="ECO:0007669"/>
    <property type="project" value="UniProtKB-SubCell"/>
</dbReference>
<evidence type="ECO:0000256" key="8">
    <source>
        <dbReference type="ARBA" id="ARBA00022989"/>
    </source>
</evidence>